<accession>A0A546Y007</accession>
<dbReference type="RefSeq" id="WP_142857251.1">
    <property type="nucleotide sequence ID" value="NZ_SGOE01000003.1"/>
</dbReference>
<evidence type="ECO:0000313" key="1">
    <source>
        <dbReference type="EMBL" id="TRB06337.1"/>
    </source>
</evidence>
<reference evidence="1 2" key="1">
    <citation type="journal article" date="2019" name="Appl. Microbiol. Biotechnol.">
        <title>Differential efficiency of wild type rhizogenic strains for rol gene transformation of plants.</title>
        <authorList>
            <person name="Desmet S."/>
            <person name="De Keyser E."/>
            <person name="Van Vaerenbergh J."/>
            <person name="Baeyen S."/>
            <person name="Van Huylenbroeck J."/>
            <person name="Geelen D."/>
            <person name="Dhooghe E."/>
        </authorList>
    </citation>
    <scope>NUCLEOTIDE SEQUENCE [LARGE SCALE GENOMIC DNA]</scope>
    <source>
        <strain evidence="1 2">MAFF210266</strain>
    </source>
</reference>
<dbReference type="InterPro" id="IPR046581">
    <property type="entry name" value="DUF6641"/>
</dbReference>
<dbReference type="AlphaFoldDB" id="A0A546Y007"/>
<evidence type="ECO:0000313" key="2">
    <source>
        <dbReference type="Proteomes" id="UP000317023"/>
    </source>
</evidence>
<sequence>MSHLKALKLTSAVPFRASVDPVRRSREKMIAALAEQKQMAEAKIAGQAFTPTHVVRKKNAEGVRVEVEAPKRVRQGWFIDGNGKVFFAIRYAGKAIEFAKDKNAIEAGELSALPKIIDTLIEAVRAGELDAQLTAAAVERGKMLRKTA</sequence>
<dbReference type="Pfam" id="PF20346">
    <property type="entry name" value="DUF6641"/>
    <property type="match status" value="1"/>
</dbReference>
<dbReference type="Proteomes" id="UP000317023">
    <property type="component" value="Unassembled WGS sequence"/>
</dbReference>
<dbReference type="EMBL" id="SGOE01000003">
    <property type="protein sequence ID" value="TRB06337.1"/>
    <property type="molecule type" value="Genomic_DNA"/>
</dbReference>
<organism evidence="1 2">
    <name type="scientific">Agrobacterium tumefaciens</name>
    <dbReference type="NCBI Taxonomy" id="358"/>
    <lineage>
        <taxon>Bacteria</taxon>
        <taxon>Pseudomonadati</taxon>
        <taxon>Pseudomonadota</taxon>
        <taxon>Alphaproteobacteria</taxon>
        <taxon>Hyphomicrobiales</taxon>
        <taxon>Rhizobiaceae</taxon>
        <taxon>Rhizobium/Agrobacterium group</taxon>
        <taxon>Agrobacterium</taxon>
        <taxon>Agrobacterium tumefaciens complex</taxon>
    </lineage>
</organism>
<comment type="caution">
    <text evidence="1">The sequence shown here is derived from an EMBL/GenBank/DDBJ whole genome shotgun (WGS) entry which is preliminary data.</text>
</comment>
<proteinExistence type="predicted"/>
<gene>
    <name evidence="1" type="ORF">EXN61_14265</name>
</gene>
<protein>
    <submittedName>
        <fullName evidence="1">Uncharacterized protein</fullName>
    </submittedName>
</protein>
<name>A0A546Y007_AGRTU</name>